<protein>
    <recommendedName>
        <fullName evidence="4">Exosome complex component Rrp42</fullName>
    </recommendedName>
</protein>
<name>A1RXQ5_THEPD</name>
<dbReference type="PANTHER" id="PTHR11097">
    <property type="entry name" value="EXOSOME COMPLEX EXONUCLEASE RIBOSOMAL RNA PROCESSING PROTEIN"/>
    <property type="match status" value="1"/>
</dbReference>
<dbReference type="AlphaFoldDB" id="A1RXQ5"/>
<dbReference type="SUPFAM" id="SSF54211">
    <property type="entry name" value="Ribosomal protein S5 domain 2-like"/>
    <property type="match status" value="1"/>
</dbReference>
<dbReference type="Pfam" id="PF03725">
    <property type="entry name" value="RNase_PH_C"/>
    <property type="match status" value="1"/>
</dbReference>
<dbReference type="EnsemblBacteria" id="ABL77985">
    <property type="protein sequence ID" value="ABL77985"/>
    <property type="gene ID" value="Tpen_0580"/>
</dbReference>
<dbReference type="HOGENOM" id="CLU_038194_0_0_2"/>
<dbReference type="InterPro" id="IPR036345">
    <property type="entry name" value="ExoRNase_PH_dom2_sf"/>
</dbReference>
<dbReference type="GO" id="GO:0016075">
    <property type="term" value="P:rRNA catabolic process"/>
    <property type="evidence" value="ECO:0007669"/>
    <property type="project" value="TreeGrafter"/>
</dbReference>
<evidence type="ECO:0000256" key="2">
    <source>
        <dbReference type="ARBA" id="ARBA00022490"/>
    </source>
</evidence>
<gene>
    <name evidence="4" type="primary">rrp42</name>
    <name evidence="7" type="ordered locus">Tpen_0580</name>
</gene>
<dbReference type="GO" id="GO:0016787">
    <property type="term" value="F:hydrolase activity"/>
    <property type="evidence" value="ECO:0007669"/>
    <property type="project" value="UniProtKB-KW"/>
</dbReference>
<keyword evidence="8" id="KW-1185">Reference proteome</keyword>
<dbReference type="OrthoDB" id="30932at2157"/>
<dbReference type="CDD" id="cd11365">
    <property type="entry name" value="RNase_PH_archRRP42"/>
    <property type="match status" value="1"/>
</dbReference>
<evidence type="ECO:0000259" key="5">
    <source>
        <dbReference type="Pfam" id="PF01138"/>
    </source>
</evidence>
<dbReference type="InterPro" id="IPR020869">
    <property type="entry name" value="Rrp42_archaea"/>
</dbReference>
<dbReference type="HAMAP" id="MF_00622">
    <property type="entry name" value="Exosome_Rrp42"/>
    <property type="match status" value="1"/>
</dbReference>
<reference evidence="8" key="1">
    <citation type="journal article" date="2008" name="J. Bacteriol.">
        <title>Genome sequence of Thermofilum pendens reveals an exceptional loss of biosynthetic pathways without genome reduction.</title>
        <authorList>
            <person name="Anderson I."/>
            <person name="Rodriguez J."/>
            <person name="Susanti D."/>
            <person name="Porat I."/>
            <person name="Reich C."/>
            <person name="Ulrich L.E."/>
            <person name="Elkins J.G."/>
            <person name="Mavromatis K."/>
            <person name="Lykidis A."/>
            <person name="Kim E."/>
            <person name="Thompson L.S."/>
            <person name="Nolan M."/>
            <person name="Land M."/>
            <person name="Copeland A."/>
            <person name="Lapidus A."/>
            <person name="Lucas S."/>
            <person name="Detter C."/>
            <person name="Zhulin I.B."/>
            <person name="Olsen G.J."/>
            <person name="Whitman W."/>
            <person name="Mukhopadhyay B."/>
            <person name="Bristow J."/>
            <person name="Kyrpides N."/>
        </authorList>
    </citation>
    <scope>NUCLEOTIDE SEQUENCE [LARGE SCALE GENOMIC DNA]</scope>
    <source>
        <strain evidence="8">DSM 2475 / Hrk 5</strain>
    </source>
</reference>
<evidence type="ECO:0000313" key="7">
    <source>
        <dbReference type="EMBL" id="ABL77985.1"/>
    </source>
</evidence>
<keyword evidence="2 4" id="KW-0963">Cytoplasm</keyword>
<dbReference type="STRING" id="368408.Tpen_0580"/>
<accession>A1RXQ5</accession>
<dbReference type="RefSeq" id="WP_011752250.1">
    <property type="nucleotide sequence ID" value="NC_008698.1"/>
</dbReference>
<dbReference type="NCBIfam" id="NF003282">
    <property type="entry name" value="PRK04282.1-1"/>
    <property type="match status" value="1"/>
</dbReference>
<dbReference type="SUPFAM" id="SSF55666">
    <property type="entry name" value="Ribonuclease PH domain 2-like"/>
    <property type="match status" value="1"/>
</dbReference>
<comment type="subunit">
    <text evidence="4">Component of the archaeal exosome complex. Forms a hexameric ring-like arrangement composed of 3 Rrp41-Rrp42 heterodimers. The hexameric ring associates with a trimer of Rrp4 and/or Csl4 subunits.</text>
</comment>
<evidence type="ECO:0000259" key="6">
    <source>
        <dbReference type="Pfam" id="PF03725"/>
    </source>
</evidence>
<dbReference type="Gene3D" id="3.30.230.70">
    <property type="entry name" value="GHMP Kinase, N-terminal domain"/>
    <property type="match status" value="1"/>
</dbReference>
<dbReference type="FunFam" id="3.30.230.70:FF:000017">
    <property type="entry name" value="Exosome complex component Rrp42"/>
    <property type="match status" value="1"/>
</dbReference>
<dbReference type="GO" id="GO:0000177">
    <property type="term" value="C:cytoplasmic exosome (RNase complex)"/>
    <property type="evidence" value="ECO:0007669"/>
    <property type="project" value="TreeGrafter"/>
</dbReference>
<feature type="domain" description="Exoribonuclease phosphorolytic" evidence="6">
    <location>
        <begin position="191"/>
        <end position="256"/>
    </location>
</feature>
<dbReference type="eggNOG" id="arCOG01574">
    <property type="taxonomic scope" value="Archaea"/>
</dbReference>
<dbReference type="Proteomes" id="UP000000641">
    <property type="component" value="Chromosome"/>
</dbReference>
<comment type="subcellular location">
    <subcellularLocation>
        <location evidence="1 4">Cytoplasm</location>
    </subcellularLocation>
</comment>
<dbReference type="InterPro" id="IPR020568">
    <property type="entry name" value="Ribosomal_Su5_D2-typ_SF"/>
</dbReference>
<comment type="similarity">
    <text evidence="4">Belongs to the RNase PH family. Rrp42 subfamily.</text>
</comment>
<evidence type="ECO:0000313" key="8">
    <source>
        <dbReference type="Proteomes" id="UP000000641"/>
    </source>
</evidence>
<keyword evidence="7" id="KW-0378">Hydrolase</keyword>
<organism evidence="7 8">
    <name type="scientific">Thermofilum pendens (strain DSM 2475 / Hrk 5)</name>
    <dbReference type="NCBI Taxonomy" id="368408"/>
    <lineage>
        <taxon>Archaea</taxon>
        <taxon>Thermoproteota</taxon>
        <taxon>Thermoprotei</taxon>
        <taxon>Thermofilales</taxon>
        <taxon>Thermofilaceae</taxon>
        <taxon>Thermofilum</taxon>
    </lineage>
</organism>
<dbReference type="GO" id="GO:0035925">
    <property type="term" value="F:mRNA 3'-UTR AU-rich region binding"/>
    <property type="evidence" value="ECO:0007669"/>
    <property type="project" value="TreeGrafter"/>
</dbReference>
<comment type="function">
    <text evidence="4">Non-catalytic component of the exosome, which is a complex involved in RNA degradation. Contributes to the structuring of the Rrp41 active site.</text>
</comment>
<dbReference type="InterPro" id="IPR015847">
    <property type="entry name" value="ExoRNase_PH_dom2"/>
</dbReference>
<dbReference type="KEGG" id="tpe:Tpen_0580"/>
<sequence length="272" mass="29395">MAEARTFVPSVKKEVILASLAKGERLDGRKADQYREIRLEKGIIGKADGSARVFLGSTQVIAGVKLAIGTPFPDAPNEGVQIVNAELSPVASPFFEPGPPGEEDIELARVVDRGFRSAKVVDLAKLSIIPSAKCWTLYIDIYPLDHDGNLVDAAGLAALLALLDTKLPRTSVQENKIAVLDEKDPLPINTLVVYVTVAKIGEYLVVDPTLEEELTADAKITFGITERGEICAIQKSGEGSFRPDEVLRARDMALKASSTLFEAIKKAVEQKQ</sequence>
<evidence type="ECO:0000256" key="3">
    <source>
        <dbReference type="ARBA" id="ARBA00022835"/>
    </source>
</evidence>
<dbReference type="GeneID" id="4600695"/>
<evidence type="ECO:0000256" key="1">
    <source>
        <dbReference type="ARBA" id="ARBA00004496"/>
    </source>
</evidence>
<dbReference type="PANTHER" id="PTHR11097:SF8">
    <property type="entry name" value="EXOSOME COMPLEX COMPONENT RRP42"/>
    <property type="match status" value="1"/>
</dbReference>
<dbReference type="InterPro" id="IPR050590">
    <property type="entry name" value="Exosome_comp_Rrp42_subfam"/>
</dbReference>
<feature type="domain" description="Exoribonuclease phosphorolytic" evidence="5">
    <location>
        <begin position="33"/>
        <end position="168"/>
    </location>
</feature>
<dbReference type="InterPro" id="IPR001247">
    <property type="entry name" value="ExoRNase_PH_dom1"/>
</dbReference>
<evidence type="ECO:0000256" key="4">
    <source>
        <dbReference type="HAMAP-Rule" id="MF_00622"/>
    </source>
</evidence>
<keyword evidence="3 4" id="KW-0271">Exosome</keyword>
<dbReference type="InterPro" id="IPR027408">
    <property type="entry name" value="PNPase/RNase_PH_dom_sf"/>
</dbReference>
<dbReference type="EMBL" id="CP000505">
    <property type="protein sequence ID" value="ABL77985.1"/>
    <property type="molecule type" value="Genomic_DNA"/>
</dbReference>
<dbReference type="Pfam" id="PF01138">
    <property type="entry name" value="RNase_PH"/>
    <property type="match status" value="1"/>
</dbReference>
<proteinExistence type="inferred from homology"/>